<reference evidence="19 20" key="1">
    <citation type="submission" date="2019-03" db="EMBL/GenBank/DDBJ databases">
        <title>Genomic Encyclopedia of Type Strains, Phase IV (KMG-IV): sequencing the most valuable type-strain genomes for metagenomic binning, comparative biology and taxonomic classification.</title>
        <authorList>
            <person name="Goeker M."/>
        </authorList>
    </citation>
    <scope>NUCLEOTIDE SEQUENCE [LARGE SCALE GENOMIC DNA]</scope>
    <source>
        <strain evidence="19 20">DSM 28867</strain>
    </source>
</reference>
<evidence type="ECO:0000256" key="14">
    <source>
        <dbReference type="ARBA" id="ARBA00023316"/>
    </source>
</evidence>
<evidence type="ECO:0000256" key="4">
    <source>
        <dbReference type="ARBA" id="ARBA00004752"/>
    </source>
</evidence>
<dbReference type="GO" id="GO:0009252">
    <property type="term" value="P:peptidoglycan biosynthetic process"/>
    <property type="evidence" value="ECO:0007669"/>
    <property type="project" value="UniProtKB-UniRule"/>
</dbReference>
<keyword evidence="8 16" id="KW-0274">FAD</keyword>
<keyword evidence="14 16" id="KW-0961">Cell wall biogenesis/degradation</keyword>
<keyword evidence="9 16" id="KW-0521">NADP</keyword>
<keyword evidence="11 16" id="KW-0573">Peptidoglycan synthesis</keyword>
<dbReference type="EC" id="1.3.1.98" evidence="16"/>
<dbReference type="SUPFAM" id="SSF56194">
    <property type="entry name" value="Uridine diphospho-N-Acetylenolpyruvylglucosamine reductase, MurB, C-terminal domain"/>
    <property type="match status" value="1"/>
</dbReference>
<feature type="region of interest" description="Disordered" evidence="17">
    <location>
        <begin position="206"/>
        <end position="226"/>
    </location>
</feature>
<dbReference type="PANTHER" id="PTHR21071:SF4">
    <property type="entry name" value="UDP-N-ACETYLENOLPYRUVOYLGLUCOSAMINE REDUCTASE"/>
    <property type="match status" value="1"/>
</dbReference>
<dbReference type="Pfam" id="PF01565">
    <property type="entry name" value="FAD_binding_4"/>
    <property type="match status" value="1"/>
</dbReference>
<dbReference type="Gene3D" id="3.90.78.10">
    <property type="entry name" value="UDP-N-acetylenolpyruvoylglucosamine reductase, C-terminal domain"/>
    <property type="match status" value="1"/>
</dbReference>
<gene>
    <name evidence="16" type="primary">murB</name>
    <name evidence="19" type="ORF">EDD63_1724</name>
</gene>
<evidence type="ECO:0000256" key="17">
    <source>
        <dbReference type="SAM" id="MobiDB-lite"/>
    </source>
</evidence>
<comment type="function">
    <text evidence="2 16">Cell wall formation.</text>
</comment>
<comment type="cofactor">
    <cofactor evidence="1 16">
        <name>FAD</name>
        <dbReference type="ChEBI" id="CHEBI:57692"/>
    </cofactor>
</comment>
<sequence length="303" mass="34472">MNIEEVLSKHGDMCIDEPLCHHTTFRIGGKAKYFVYPKSELSLTRIIEACMEANLPYKIIGKGSNLLCHDRDYNGVIICLDRYFIDFEFESDGKCFVQAGCSVILLANEAMKASLSGLEFASGIPATVGGTLVMNAGAYKSDISQIVKRVRVLRNQRIEWLDASEIDYAYRHSIFHEHPDWVVLAAELQLQPKDQKDIRDLMDTRRARRKESQPLEKPNAGSVFRNPDNHQAWELIEACGLREKQIGGAKVSEKHCNFIVNDEKASAKDVAALIEHIQNEVREKFNVHLHTEVEKFNWPENDI</sequence>
<dbReference type="Proteomes" id="UP000294743">
    <property type="component" value="Unassembled WGS sequence"/>
</dbReference>
<dbReference type="InterPro" id="IPR006094">
    <property type="entry name" value="Oxid_FAD_bind_N"/>
</dbReference>
<dbReference type="PROSITE" id="PS51387">
    <property type="entry name" value="FAD_PCMH"/>
    <property type="match status" value="1"/>
</dbReference>
<dbReference type="InterPro" id="IPR016166">
    <property type="entry name" value="FAD-bd_PCMH"/>
</dbReference>
<keyword evidence="10 16" id="KW-0133">Cell shape</keyword>
<keyword evidence="5 16" id="KW-0963">Cytoplasm</keyword>
<dbReference type="InterPro" id="IPR036635">
    <property type="entry name" value="MurB_C_sf"/>
</dbReference>
<dbReference type="NCBIfam" id="NF010480">
    <property type="entry name" value="PRK13905.1"/>
    <property type="match status" value="1"/>
</dbReference>
<dbReference type="InterPro" id="IPR036318">
    <property type="entry name" value="FAD-bd_PCMH-like_sf"/>
</dbReference>
<dbReference type="GO" id="GO:0005829">
    <property type="term" value="C:cytosol"/>
    <property type="evidence" value="ECO:0007669"/>
    <property type="project" value="TreeGrafter"/>
</dbReference>
<evidence type="ECO:0000256" key="2">
    <source>
        <dbReference type="ARBA" id="ARBA00003921"/>
    </source>
</evidence>
<evidence type="ECO:0000256" key="12">
    <source>
        <dbReference type="ARBA" id="ARBA00023002"/>
    </source>
</evidence>
<name>A0A4R7ZC34_9FIRM</name>
<dbReference type="NCBIfam" id="TIGR00179">
    <property type="entry name" value="murB"/>
    <property type="match status" value="1"/>
</dbReference>
<protein>
    <recommendedName>
        <fullName evidence="16">UDP-N-acetylenolpyruvoylglucosamine reductase</fullName>
        <ecNumber evidence="16">1.3.1.98</ecNumber>
    </recommendedName>
    <alternativeName>
        <fullName evidence="16">UDP-N-acetylmuramate dehydrogenase</fullName>
    </alternativeName>
</protein>
<evidence type="ECO:0000256" key="6">
    <source>
        <dbReference type="ARBA" id="ARBA00022618"/>
    </source>
</evidence>
<feature type="domain" description="FAD-binding PCMH-type" evidence="18">
    <location>
        <begin position="26"/>
        <end position="193"/>
    </location>
</feature>
<evidence type="ECO:0000256" key="9">
    <source>
        <dbReference type="ARBA" id="ARBA00022857"/>
    </source>
</evidence>
<dbReference type="InterPro" id="IPR016167">
    <property type="entry name" value="FAD-bd_PCMH_sub1"/>
</dbReference>
<dbReference type="OrthoDB" id="9804753at2"/>
<evidence type="ECO:0000313" key="19">
    <source>
        <dbReference type="EMBL" id="TDW08373.1"/>
    </source>
</evidence>
<comment type="pathway">
    <text evidence="4 16">Cell wall biogenesis; peptidoglycan biosynthesis.</text>
</comment>
<keyword evidence="13 16" id="KW-0131">Cell cycle</keyword>
<feature type="active site" evidence="16">
    <location>
        <position position="171"/>
    </location>
</feature>
<organism evidence="19 20">
    <name type="scientific">Breznakia blatticola</name>
    <dbReference type="NCBI Taxonomy" id="1754012"/>
    <lineage>
        <taxon>Bacteria</taxon>
        <taxon>Bacillati</taxon>
        <taxon>Bacillota</taxon>
        <taxon>Erysipelotrichia</taxon>
        <taxon>Erysipelotrichales</taxon>
        <taxon>Erysipelotrichaceae</taxon>
        <taxon>Breznakia</taxon>
    </lineage>
</organism>
<dbReference type="GO" id="GO:0008360">
    <property type="term" value="P:regulation of cell shape"/>
    <property type="evidence" value="ECO:0007669"/>
    <property type="project" value="UniProtKB-KW"/>
</dbReference>
<evidence type="ECO:0000256" key="15">
    <source>
        <dbReference type="ARBA" id="ARBA00048914"/>
    </source>
</evidence>
<comment type="subcellular location">
    <subcellularLocation>
        <location evidence="3 16">Cytoplasm</location>
    </subcellularLocation>
</comment>
<dbReference type="EMBL" id="SODD01000072">
    <property type="protein sequence ID" value="TDW08373.1"/>
    <property type="molecule type" value="Genomic_DNA"/>
</dbReference>
<evidence type="ECO:0000259" key="18">
    <source>
        <dbReference type="PROSITE" id="PS51387"/>
    </source>
</evidence>
<evidence type="ECO:0000256" key="1">
    <source>
        <dbReference type="ARBA" id="ARBA00001974"/>
    </source>
</evidence>
<feature type="active site" description="Proton donor" evidence="16">
    <location>
        <position position="222"/>
    </location>
</feature>
<keyword evidence="7 16" id="KW-0285">Flavoprotein</keyword>
<accession>A0A4R7ZC34</accession>
<evidence type="ECO:0000256" key="5">
    <source>
        <dbReference type="ARBA" id="ARBA00022490"/>
    </source>
</evidence>
<keyword evidence="12 16" id="KW-0560">Oxidoreductase</keyword>
<keyword evidence="20" id="KW-1185">Reference proteome</keyword>
<dbReference type="GO" id="GO:0071555">
    <property type="term" value="P:cell wall organization"/>
    <property type="evidence" value="ECO:0007669"/>
    <property type="project" value="UniProtKB-KW"/>
</dbReference>
<comment type="similarity">
    <text evidence="16">Belongs to the MurB family.</text>
</comment>
<keyword evidence="6 16" id="KW-0132">Cell division</keyword>
<evidence type="ECO:0000256" key="11">
    <source>
        <dbReference type="ARBA" id="ARBA00022984"/>
    </source>
</evidence>
<dbReference type="Gene3D" id="3.30.465.10">
    <property type="match status" value="1"/>
</dbReference>
<dbReference type="InterPro" id="IPR011601">
    <property type="entry name" value="MurB_C"/>
</dbReference>
<evidence type="ECO:0000256" key="8">
    <source>
        <dbReference type="ARBA" id="ARBA00022827"/>
    </source>
</evidence>
<proteinExistence type="inferred from homology"/>
<feature type="active site" evidence="16">
    <location>
        <position position="292"/>
    </location>
</feature>
<dbReference type="InterPro" id="IPR016169">
    <property type="entry name" value="FAD-bd_PCMH_sub2"/>
</dbReference>
<comment type="caution">
    <text evidence="19">The sequence shown here is derived from an EMBL/GenBank/DDBJ whole genome shotgun (WGS) entry which is preliminary data.</text>
</comment>
<comment type="catalytic activity">
    <reaction evidence="15 16">
        <text>UDP-N-acetyl-alpha-D-muramate + NADP(+) = UDP-N-acetyl-3-O-(1-carboxyvinyl)-alpha-D-glucosamine + NADPH + H(+)</text>
        <dbReference type="Rhea" id="RHEA:12248"/>
        <dbReference type="ChEBI" id="CHEBI:15378"/>
        <dbReference type="ChEBI" id="CHEBI:57783"/>
        <dbReference type="ChEBI" id="CHEBI:58349"/>
        <dbReference type="ChEBI" id="CHEBI:68483"/>
        <dbReference type="ChEBI" id="CHEBI:70757"/>
        <dbReference type="EC" id="1.3.1.98"/>
    </reaction>
</comment>
<dbReference type="GO" id="GO:0071949">
    <property type="term" value="F:FAD binding"/>
    <property type="evidence" value="ECO:0007669"/>
    <property type="project" value="InterPro"/>
</dbReference>
<dbReference type="RefSeq" id="WP_134171409.1">
    <property type="nucleotide sequence ID" value="NZ_SODD01000072.1"/>
</dbReference>
<dbReference type="GO" id="GO:0051301">
    <property type="term" value="P:cell division"/>
    <property type="evidence" value="ECO:0007669"/>
    <property type="project" value="UniProtKB-KW"/>
</dbReference>
<dbReference type="InterPro" id="IPR003170">
    <property type="entry name" value="MurB"/>
</dbReference>
<evidence type="ECO:0000313" key="20">
    <source>
        <dbReference type="Proteomes" id="UP000294743"/>
    </source>
</evidence>
<dbReference type="SUPFAM" id="SSF56176">
    <property type="entry name" value="FAD-binding/transporter-associated domain-like"/>
    <property type="match status" value="1"/>
</dbReference>
<evidence type="ECO:0000256" key="10">
    <source>
        <dbReference type="ARBA" id="ARBA00022960"/>
    </source>
</evidence>
<dbReference type="GO" id="GO:0008762">
    <property type="term" value="F:UDP-N-acetylmuramate dehydrogenase activity"/>
    <property type="evidence" value="ECO:0007669"/>
    <property type="project" value="UniProtKB-UniRule"/>
</dbReference>
<dbReference type="AlphaFoldDB" id="A0A4R7ZC34"/>
<evidence type="ECO:0000256" key="13">
    <source>
        <dbReference type="ARBA" id="ARBA00023306"/>
    </source>
</evidence>
<dbReference type="HAMAP" id="MF_00037">
    <property type="entry name" value="MurB"/>
    <property type="match status" value="1"/>
</dbReference>
<dbReference type="PANTHER" id="PTHR21071">
    <property type="entry name" value="UDP-N-ACETYLENOLPYRUVOYLGLUCOSAMINE REDUCTASE"/>
    <property type="match status" value="1"/>
</dbReference>
<dbReference type="Pfam" id="PF02873">
    <property type="entry name" value="MurB_C"/>
    <property type="match status" value="1"/>
</dbReference>
<evidence type="ECO:0000256" key="16">
    <source>
        <dbReference type="HAMAP-Rule" id="MF_00037"/>
    </source>
</evidence>
<dbReference type="UniPathway" id="UPA00219"/>
<dbReference type="Gene3D" id="3.30.43.10">
    <property type="entry name" value="Uridine Diphospho-n-acetylenolpyruvylglucosamine Reductase, domain 2"/>
    <property type="match status" value="1"/>
</dbReference>
<evidence type="ECO:0000256" key="7">
    <source>
        <dbReference type="ARBA" id="ARBA00022630"/>
    </source>
</evidence>
<evidence type="ECO:0000256" key="3">
    <source>
        <dbReference type="ARBA" id="ARBA00004496"/>
    </source>
</evidence>